<gene>
    <name evidence="3" type="ORF">D8M04_04665</name>
</gene>
<dbReference type="PROSITE" id="PS50234">
    <property type="entry name" value="VWFA"/>
    <property type="match status" value="1"/>
</dbReference>
<evidence type="ECO:0000256" key="1">
    <source>
        <dbReference type="SAM" id="SignalP"/>
    </source>
</evidence>
<dbReference type="SUPFAM" id="SSF53300">
    <property type="entry name" value="vWA-like"/>
    <property type="match status" value="1"/>
</dbReference>
<feature type="domain" description="VWFA" evidence="2">
    <location>
        <begin position="134"/>
        <end position="322"/>
    </location>
</feature>
<organism evidence="3 4">
    <name type="scientific">Oceanobacillus piezotolerans</name>
    <dbReference type="NCBI Taxonomy" id="2448030"/>
    <lineage>
        <taxon>Bacteria</taxon>
        <taxon>Bacillati</taxon>
        <taxon>Bacillota</taxon>
        <taxon>Bacilli</taxon>
        <taxon>Bacillales</taxon>
        <taxon>Bacillaceae</taxon>
        <taxon>Oceanobacillus</taxon>
    </lineage>
</organism>
<dbReference type="SMART" id="SM00327">
    <property type="entry name" value="VWA"/>
    <property type="match status" value="1"/>
</dbReference>
<evidence type="ECO:0000313" key="3">
    <source>
        <dbReference type="EMBL" id="RLL46504.1"/>
    </source>
</evidence>
<reference evidence="3 4" key="1">
    <citation type="submission" date="2018-10" db="EMBL/GenBank/DDBJ databases">
        <title>Oceanobacillus sp. YLB-02 draft genome.</title>
        <authorList>
            <person name="Yu L."/>
        </authorList>
    </citation>
    <scope>NUCLEOTIDE SEQUENCE [LARGE SCALE GENOMIC DNA]</scope>
    <source>
        <strain evidence="3 4">YLB-02</strain>
    </source>
</reference>
<comment type="caution">
    <text evidence="3">The sequence shown here is derived from an EMBL/GenBank/DDBJ whole genome shotgun (WGS) entry which is preliminary data.</text>
</comment>
<evidence type="ECO:0000259" key="2">
    <source>
        <dbReference type="PROSITE" id="PS50234"/>
    </source>
</evidence>
<dbReference type="EMBL" id="RCHR01000002">
    <property type="protein sequence ID" value="RLL46504.1"/>
    <property type="molecule type" value="Genomic_DNA"/>
</dbReference>
<keyword evidence="1" id="KW-0732">Signal</keyword>
<dbReference type="PROSITE" id="PS51257">
    <property type="entry name" value="PROKAR_LIPOPROTEIN"/>
    <property type="match status" value="1"/>
</dbReference>
<accession>A0A498D9U4</accession>
<proteinExistence type="predicted"/>
<dbReference type="Gene3D" id="3.40.50.410">
    <property type="entry name" value="von Willebrand factor, type A domain"/>
    <property type="match status" value="1"/>
</dbReference>
<dbReference type="AlphaFoldDB" id="A0A498D9U4"/>
<dbReference type="OrthoDB" id="9783818at2"/>
<sequence>MEKKINTILSVLLPTLFLFACTSNDNTEQFLQLLEKAPSEPETIDEIIQHPKGMLADMTYEQDMDEIMEVIKTHMPPIKKEVDAEYLEDWWRAYHSLFAEDYPDPSPIFTEKTFEPFHHPGIEEERYIFKEQINVLVLLDVSGSMGTEVDGKPMIDIAKSSIQEFISQLPEDANVGLRVYGHEGAKTGATVEESCRSTELVYRIQPFEKEVFRSELERYQPVGYTPLALSLEEAREDFKEYPGEANTNLIYVVSDGLETCGKDPVATAEFLSNSNIQPIINVIGFNVDNQSQVQLQEISEAGKGTYTSAGDEEELNEVFHQAEEIFRLWKNWQSRTKEEAASHRDEQYKLVNEFNDKWREANDNERINIFYAINELRSSGYITDEAHSFFATKRSDRFEHYSLLKENQSTDLIEKINKNYLEIIEEVDESFKQNTGRGSKQIEDEYSLEVR</sequence>
<dbReference type="Pfam" id="PF13519">
    <property type="entry name" value="VWA_2"/>
    <property type="match status" value="1"/>
</dbReference>
<dbReference type="Proteomes" id="UP000270219">
    <property type="component" value="Unassembled WGS sequence"/>
</dbReference>
<feature type="chain" id="PRO_5038348400" evidence="1">
    <location>
        <begin position="21"/>
        <end position="451"/>
    </location>
</feature>
<dbReference type="InterPro" id="IPR036465">
    <property type="entry name" value="vWFA_dom_sf"/>
</dbReference>
<protein>
    <submittedName>
        <fullName evidence="3">VWA domain-containing protein</fullName>
    </submittedName>
</protein>
<evidence type="ECO:0000313" key="4">
    <source>
        <dbReference type="Proteomes" id="UP000270219"/>
    </source>
</evidence>
<dbReference type="RefSeq" id="WP_121521755.1">
    <property type="nucleotide sequence ID" value="NZ_RCHR01000002.1"/>
</dbReference>
<dbReference type="InterPro" id="IPR002035">
    <property type="entry name" value="VWF_A"/>
</dbReference>
<feature type="signal peptide" evidence="1">
    <location>
        <begin position="1"/>
        <end position="20"/>
    </location>
</feature>
<name>A0A498D9U4_9BACI</name>
<keyword evidence="4" id="KW-1185">Reference proteome</keyword>